<reference evidence="1 2" key="1">
    <citation type="journal article" date="2019" name="Int. J. Syst. Evol. Microbiol.">
        <title>The Global Catalogue of Microorganisms (GCM) 10K type strain sequencing project: providing services to taxonomists for standard genome sequencing and annotation.</title>
        <authorList>
            <consortium name="The Broad Institute Genomics Platform"/>
            <consortium name="The Broad Institute Genome Sequencing Center for Infectious Disease"/>
            <person name="Wu L."/>
            <person name="Ma J."/>
        </authorList>
    </citation>
    <scope>NUCLEOTIDE SEQUENCE [LARGE SCALE GENOMIC DNA]</scope>
    <source>
        <strain evidence="1 2">JCM 6307</strain>
    </source>
</reference>
<protein>
    <submittedName>
        <fullName evidence="1">Uncharacterized protein</fullName>
    </submittedName>
</protein>
<comment type="caution">
    <text evidence="1">The sequence shown here is derived from an EMBL/GenBank/DDBJ whole genome shotgun (WGS) entry which is preliminary data.</text>
</comment>
<gene>
    <name evidence="1" type="ORF">GCM10010406_41410</name>
</gene>
<evidence type="ECO:0000313" key="1">
    <source>
        <dbReference type="EMBL" id="GAA2500624.1"/>
    </source>
</evidence>
<dbReference type="EMBL" id="BAAATA010000028">
    <property type="protein sequence ID" value="GAA2500624.1"/>
    <property type="molecule type" value="Genomic_DNA"/>
</dbReference>
<organism evidence="1 2">
    <name type="scientific">Streptomyces thermolineatus</name>
    <dbReference type="NCBI Taxonomy" id="44033"/>
    <lineage>
        <taxon>Bacteria</taxon>
        <taxon>Bacillati</taxon>
        <taxon>Actinomycetota</taxon>
        <taxon>Actinomycetes</taxon>
        <taxon>Kitasatosporales</taxon>
        <taxon>Streptomycetaceae</taxon>
        <taxon>Streptomyces</taxon>
    </lineage>
</organism>
<proteinExistence type="predicted"/>
<name>A0ABN3MET4_9ACTN</name>
<evidence type="ECO:0000313" key="2">
    <source>
        <dbReference type="Proteomes" id="UP001501358"/>
    </source>
</evidence>
<dbReference type="Proteomes" id="UP001501358">
    <property type="component" value="Unassembled WGS sequence"/>
</dbReference>
<keyword evidence="2" id="KW-1185">Reference proteome</keyword>
<sequence>MGRASVPRIAWILKEVSDASWTSDQVIAFLACDDAPGIVYRPSGFLAGRLASAVALWPTEEGWERAVQTYRDSRRAEKARHQEWEGT</sequence>
<accession>A0ABN3MET4</accession>